<dbReference type="GO" id="GO:0003824">
    <property type="term" value="F:catalytic activity"/>
    <property type="evidence" value="ECO:0007669"/>
    <property type="project" value="InterPro"/>
</dbReference>
<dbReference type="RefSeq" id="WP_121194024.1">
    <property type="nucleotide sequence ID" value="NZ_RBWV01000013.1"/>
</dbReference>
<gene>
    <name evidence="2" type="ORF">CLV35_2722</name>
</gene>
<keyword evidence="3" id="KW-1185">Reference proteome</keyword>
<dbReference type="InterPro" id="IPR011037">
    <property type="entry name" value="Pyrv_Knase-like_insert_dom_sf"/>
</dbReference>
<comment type="caution">
    <text evidence="2">The sequence shown here is derived from an EMBL/GenBank/DDBJ whole genome shotgun (WGS) entry which is preliminary data.</text>
</comment>
<dbReference type="OrthoDB" id="9793178at2"/>
<dbReference type="Proteomes" id="UP000281955">
    <property type="component" value="Unassembled WGS sequence"/>
</dbReference>
<sequence>MTSVSGLTVAPVKGLAAVPRQRVRLEQQGVAEDRRLFLLRADGTVATIRQLPALATLEPDLDLEAGELRLRLPGGGSVATAVHEAGAALSADLFGKQRAGRRLSGAVEDAVSEAAGEPLRLVLADRTGIGWDEGPVSLVSRASAAAVGLPEDEAGPQLRRLRVLVELEGAAPYEEDGWVGRDVRVGAAVVRVSHLLQRCVVIGASPVTGEQDWDGVRRLVQVRGRDLTCLGVIATVVEPGEVGVGDPVEPQMT</sequence>
<dbReference type="Pfam" id="PF03473">
    <property type="entry name" value="MOSC"/>
    <property type="match status" value="1"/>
</dbReference>
<feature type="domain" description="MOSC" evidence="1">
    <location>
        <begin position="101"/>
        <end position="251"/>
    </location>
</feature>
<dbReference type="InterPro" id="IPR005302">
    <property type="entry name" value="MoCF_Sase_C"/>
</dbReference>
<dbReference type="AlphaFoldDB" id="A0A420XM65"/>
<name>A0A420XM65_9ACTN</name>
<organism evidence="2 3">
    <name type="scientific">Motilibacter peucedani</name>
    <dbReference type="NCBI Taxonomy" id="598650"/>
    <lineage>
        <taxon>Bacteria</taxon>
        <taxon>Bacillati</taxon>
        <taxon>Actinomycetota</taxon>
        <taxon>Actinomycetes</taxon>
        <taxon>Motilibacterales</taxon>
        <taxon>Motilibacteraceae</taxon>
        <taxon>Motilibacter</taxon>
    </lineage>
</organism>
<evidence type="ECO:0000313" key="3">
    <source>
        <dbReference type="Proteomes" id="UP000281955"/>
    </source>
</evidence>
<dbReference type="PROSITE" id="PS51340">
    <property type="entry name" value="MOSC"/>
    <property type="match status" value="1"/>
</dbReference>
<protein>
    <recommendedName>
        <fullName evidence="1">MOSC domain-containing protein</fullName>
    </recommendedName>
</protein>
<dbReference type="GO" id="GO:0030151">
    <property type="term" value="F:molybdenum ion binding"/>
    <property type="evidence" value="ECO:0007669"/>
    <property type="project" value="InterPro"/>
</dbReference>
<dbReference type="SUPFAM" id="SSF50800">
    <property type="entry name" value="PK beta-barrel domain-like"/>
    <property type="match status" value="1"/>
</dbReference>
<accession>A0A420XM65</accession>
<dbReference type="GO" id="GO:0030170">
    <property type="term" value="F:pyridoxal phosphate binding"/>
    <property type="evidence" value="ECO:0007669"/>
    <property type="project" value="InterPro"/>
</dbReference>
<evidence type="ECO:0000259" key="1">
    <source>
        <dbReference type="PROSITE" id="PS51340"/>
    </source>
</evidence>
<dbReference type="InParanoid" id="A0A420XM65"/>
<dbReference type="InterPro" id="IPR005303">
    <property type="entry name" value="MOCOS_middle"/>
</dbReference>
<dbReference type="SUPFAM" id="SSF141673">
    <property type="entry name" value="MOSC N-terminal domain-like"/>
    <property type="match status" value="1"/>
</dbReference>
<proteinExistence type="predicted"/>
<reference evidence="2 3" key="1">
    <citation type="submission" date="2018-10" db="EMBL/GenBank/DDBJ databases">
        <title>Genomic Encyclopedia of Archaeal and Bacterial Type Strains, Phase II (KMG-II): from individual species to whole genera.</title>
        <authorList>
            <person name="Goeker M."/>
        </authorList>
    </citation>
    <scope>NUCLEOTIDE SEQUENCE [LARGE SCALE GENOMIC DNA]</scope>
    <source>
        <strain evidence="2 3">RP-AC37</strain>
    </source>
</reference>
<dbReference type="Gene3D" id="2.40.33.20">
    <property type="entry name" value="PK beta-barrel domain-like"/>
    <property type="match status" value="1"/>
</dbReference>
<dbReference type="Pfam" id="PF03476">
    <property type="entry name" value="MOSC_N"/>
    <property type="match status" value="1"/>
</dbReference>
<dbReference type="EMBL" id="RBWV01000013">
    <property type="protein sequence ID" value="RKS72478.1"/>
    <property type="molecule type" value="Genomic_DNA"/>
</dbReference>
<evidence type="ECO:0000313" key="2">
    <source>
        <dbReference type="EMBL" id="RKS72478.1"/>
    </source>
</evidence>